<gene>
    <name evidence="2" type="ORF">RXV79_24780</name>
</gene>
<proteinExistence type="predicted"/>
<keyword evidence="1" id="KW-0732">Signal</keyword>
<sequence length="77" mass="8135">MKHLILSATLLALATPTFAASKPCDELKTEIAAKLDEKKVTGYKLDIVDTEKVGDAKVVGSCDGGKKKIVYGRAAAK</sequence>
<evidence type="ECO:0000256" key="1">
    <source>
        <dbReference type="SAM" id="SignalP"/>
    </source>
</evidence>
<dbReference type="RefSeq" id="WP_316700785.1">
    <property type="nucleotide sequence ID" value="NZ_CP136336.1"/>
</dbReference>
<dbReference type="Proteomes" id="UP001303946">
    <property type="component" value="Chromosome"/>
</dbReference>
<dbReference type="EMBL" id="CP136336">
    <property type="protein sequence ID" value="WOB08103.1"/>
    <property type="molecule type" value="Genomic_DNA"/>
</dbReference>
<organism evidence="2 3">
    <name type="scientific">Piscinibacter gummiphilus</name>
    <dbReference type="NCBI Taxonomy" id="946333"/>
    <lineage>
        <taxon>Bacteria</taxon>
        <taxon>Pseudomonadati</taxon>
        <taxon>Pseudomonadota</taxon>
        <taxon>Betaproteobacteria</taxon>
        <taxon>Burkholderiales</taxon>
        <taxon>Sphaerotilaceae</taxon>
        <taxon>Piscinibacter</taxon>
    </lineage>
</organism>
<keyword evidence="3" id="KW-1185">Reference proteome</keyword>
<evidence type="ECO:0000313" key="3">
    <source>
        <dbReference type="Proteomes" id="UP001303946"/>
    </source>
</evidence>
<name>A0ABZ0CSZ2_9BURK</name>
<feature type="chain" id="PRO_5045466782" evidence="1">
    <location>
        <begin position="20"/>
        <end position="77"/>
    </location>
</feature>
<reference evidence="2 3" key="1">
    <citation type="submission" date="2023-10" db="EMBL/GenBank/DDBJ databases">
        <title>Bacteria for the degradation of biodegradable plastic PBAT(Polybutylene adipate terephthalate).</title>
        <authorList>
            <person name="Weon H.-Y."/>
            <person name="Yeon J."/>
        </authorList>
    </citation>
    <scope>NUCLEOTIDE SEQUENCE [LARGE SCALE GENOMIC DNA]</scope>
    <source>
        <strain evidence="2 3">SBD 7-3</strain>
    </source>
</reference>
<evidence type="ECO:0000313" key="2">
    <source>
        <dbReference type="EMBL" id="WOB08103.1"/>
    </source>
</evidence>
<protein>
    <submittedName>
        <fullName evidence="2">DUF1161 domain-containing protein</fullName>
    </submittedName>
</protein>
<dbReference type="InterPro" id="IPR010595">
    <property type="entry name" value="DUF1161"/>
</dbReference>
<feature type="signal peptide" evidence="1">
    <location>
        <begin position="1"/>
        <end position="19"/>
    </location>
</feature>
<accession>A0ABZ0CSZ2</accession>
<dbReference type="Pfam" id="PF06649">
    <property type="entry name" value="DUF1161"/>
    <property type="match status" value="1"/>
</dbReference>